<gene>
    <name evidence="1" type="ORF">BJBARM5_1049</name>
</gene>
<evidence type="ECO:0000313" key="2">
    <source>
        <dbReference type="Proteomes" id="UP000009376"/>
    </source>
</evidence>
<sequence>MDVTYFDFKKELKGKEIIEKLERAASHAGLETDKSYITDSSCFNHYYPERKCVKLEFLKKSFFPGVYTGQFYTNINEEVTYKKVKLTAYPLKSDKTTDILSKKLKEKLEDILNSE</sequence>
<evidence type="ECO:0000313" key="1">
    <source>
        <dbReference type="EMBL" id="EFD92248.1"/>
    </source>
</evidence>
<protein>
    <submittedName>
        <fullName evidence="1">Uncharacterized protein</fullName>
    </submittedName>
</protein>
<dbReference type="Proteomes" id="UP000009376">
    <property type="component" value="Unassembled WGS sequence"/>
</dbReference>
<name>D6GX25_PARA5</name>
<reference evidence="1 2" key="1">
    <citation type="journal article" date="2010" name="Proc. Natl. Acad. Sci. U.S.A.">
        <title>Enigmatic, ultrasmall, uncultivated Archaea.</title>
        <authorList>
            <person name="Baker B.J."/>
            <person name="Comolli L.R."/>
            <person name="Dick G.J."/>
            <person name="Hauser L.J."/>
            <person name="Hyatt D."/>
            <person name="Dill B.D."/>
            <person name="Land M.L."/>
            <person name="Verberkmoes N.C."/>
            <person name="Hettich R.L."/>
            <person name="Banfield J.F."/>
        </authorList>
    </citation>
    <scope>NUCLEOTIDE SEQUENCE [LARGE SCALE GENOMIC DNA]</scope>
</reference>
<proteinExistence type="predicted"/>
<accession>D6GX25</accession>
<organism evidence="1 2">
    <name type="scientific">Candidatus Parvarchaeum acidophilus ARMAN-5</name>
    <dbReference type="NCBI Taxonomy" id="662762"/>
    <lineage>
        <taxon>Archaea</taxon>
        <taxon>Candidatus Parvarchaeota</taxon>
        <taxon>Candidatus Parvarchaeum</taxon>
    </lineage>
</organism>
<dbReference type="AlphaFoldDB" id="D6GX25"/>
<dbReference type="EMBL" id="GG745614">
    <property type="protein sequence ID" value="EFD92248.1"/>
    <property type="molecule type" value="Genomic_DNA"/>
</dbReference>